<dbReference type="GO" id="GO:0005886">
    <property type="term" value="C:plasma membrane"/>
    <property type="evidence" value="ECO:0007669"/>
    <property type="project" value="UniProtKB-SubCell"/>
</dbReference>
<feature type="transmembrane region" description="Helical" evidence="6">
    <location>
        <begin position="81"/>
        <end position="100"/>
    </location>
</feature>
<evidence type="ECO:0000313" key="9">
    <source>
        <dbReference type="Proteomes" id="UP000618733"/>
    </source>
</evidence>
<feature type="transmembrane region" description="Helical" evidence="6">
    <location>
        <begin position="178"/>
        <end position="197"/>
    </location>
</feature>
<evidence type="ECO:0000256" key="4">
    <source>
        <dbReference type="ARBA" id="ARBA00022989"/>
    </source>
</evidence>
<dbReference type="Gene3D" id="1.10.3720.10">
    <property type="entry name" value="MetI-like"/>
    <property type="match status" value="1"/>
</dbReference>
<dbReference type="InterPro" id="IPR051204">
    <property type="entry name" value="ABC_transp_perm/SBD"/>
</dbReference>
<dbReference type="PANTHER" id="PTHR30177:SF4">
    <property type="entry name" value="OSMOPROTECTANT IMPORT PERMEASE PROTEIN OSMW"/>
    <property type="match status" value="1"/>
</dbReference>
<evidence type="ECO:0000313" key="8">
    <source>
        <dbReference type="EMBL" id="MBK0421575.1"/>
    </source>
</evidence>
<evidence type="ECO:0000256" key="1">
    <source>
        <dbReference type="ARBA" id="ARBA00004141"/>
    </source>
</evidence>
<dbReference type="RefSeq" id="WP_200131789.1">
    <property type="nucleotide sequence ID" value="NZ_JAEHOI010000005.1"/>
</dbReference>
<reference evidence="8" key="1">
    <citation type="submission" date="2020-12" db="EMBL/GenBank/DDBJ databases">
        <title>Leucobacter sp. CAS2, isolated from Chromium sludge.</title>
        <authorList>
            <person name="Xu Z."/>
        </authorList>
    </citation>
    <scope>NUCLEOTIDE SEQUENCE</scope>
    <source>
        <strain evidence="8">CSA2</strain>
    </source>
</reference>
<accession>A0A934QBC8</accession>
<gene>
    <name evidence="8" type="ORF">JD292_05765</name>
</gene>
<feature type="transmembrane region" description="Helical" evidence="6">
    <location>
        <begin position="12"/>
        <end position="36"/>
    </location>
</feature>
<evidence type="ECO:0000256" key="3">
    <source>
        <dbReference type="ARBA" id="ARBA00022692"/>
    </source>
</evidence>
<evidence type="ECO:0000259" key="7">
    <source>
        <dbReference type="PROSITE" id="PS50928"/>
    </source>
</evidence>
<sequence length="220" mass="22570">MNWAIDNVEQLLGIVAQHAVLAVAPTAIGLALAIPLGMILHRTRTARAVAVVASGIVFTVPSLALFVVIPSLIGTRILDPVNVVVALSLYSVALLLRSVLEALDAIDPAVLDAAEAIGTSRTRRALGTELPLAIPVLAAGARVVAVTNVSLVSVGAVIGVGGLGQLFTAGFQRNAPEQIAVGILATLALAFLIDRALGISARALTPWLRVPPVQEAERAG</sequence>
<organism evidence="8 9">
    <name type="scientific">Leucobacter edaphi</name>
    <dbReference type="NCBI Taxonomy" id="2796472"/>
    <lineage>
        <taxon>Bacteria</taxon>
        <taxon>Bacillati</taxon>
        <taxon>Actinomycetota</taxon>
        <taxon>Actinomycetes</taxon>
        <taxon>Micrococcales</taxon>
        <taxon>Microbacteriaceae</taxon>
        <taxon>Leucobacter</taxon>
    </lineage>
</organism>
<comment type="similarity">
    <text evidence="6">Belongs to the binding-protein-dependent transport system permease family.</text>
</comment>
<keyword evidence="2 6" id="KW-0813">Transport</keyword>
<dbReference type="Proteomes" id="UP000618733">
    <property type="component" value="Unassembled WGS sequence"/>
</dbReference>
<dbReference type="CDD" id="cd06261">
    <property type="entry name" value="TM_PBP2"/>
    <property type="match status" value="1"/>
</dbReference>
<comment type="caution">
    <text evidence="8">The sequence shown here is derived from an EMBL/GenBank/DDBJ whole genome shotgun (WGS) entry which is preliminary data.</text>
</comment>
<keyword evidence="5 6" id="KW-0472">Membrane</keyword>
<dbReference type="GO" id="GO:0055085">
    <property type="term" value="P:transmembrane transport"/>
    <property type="evidence" value="ECO:0007669"/>
    <property type="project" value="InterPro"/>
</dbReference>
<evidence type="ECO:0000256" key="6">
    <source>
        <dbReference type="RuleBase" id="RU363032"/>
    </source>
</evidence>
<dbReference type="PANTHER" id="PTHR30177">
    <property type="entry name" value="GLYCINE BETAINE/L-PROLINE TRANSPORT SYSTEM PERMEASE PROTEIN PROW"/>
    <property type="match status" value="1"/>
</dbReference>
<feature type="transmembrane region" description="Helical" evidence="6">
    <location>
        <begin position="130"/>
        <end position="158"/>
    </location>
</feature>
<evidence type="ECO:0000256" key="5">
    <source>
        <dbReference type="ARBA" id="ARBA00023136"/>
    </source>
</evidence>
<dbReference type="InterPro" id="IPR035906">
    <property type="entry name" value="MetI-like_sf"/>
</dbReference>
<keyword evidence="4 6" id="KW-1133">Transmembrane helix</keyword>
<keyword evidence="9" id="KW-1185">Reference proteome</keyword>
<protein>
    <submittedName>
        <fullName evidence="8">ABC transporter permease</fullName>
    </submittedName>
</protein>
<dbReference type="InterPro" id="IPR000515">
    <property type="entry name" value="MetI-like"/>
</dbReference>
<dbReference type="SUPFAM" id="SSF161098">
    <property type="entry name" value="MetI-like"/>
    <property type="match status" value="1"/>
</dbReference>
<dbReference type="EMBL" id="JAEHOI010000005">
    <property type="protein sequence ID" value="MBK0421575.1"/>
    <property type="molecule type" value="Genomic_DNA"/>
</dbReference>
<name>A0A934QBC8_9MICO</name>
<evidence type="ECO:0000256" key="2">
    <source>
        <dbReference type="ARBA" id="ARBA00022448"/>
    </source>
</evidence>
<feature type="domain" description="ABC transmembrane type-1" evidence="7">
    <location>
        <begin position="15"/>
        <end position="197"/>
    </location>
</feature>
<proteinExistence type="inferred from homology"/>
<keyword evidence="3 6" id="KW-0812">Transmembrane</keyword>
<dbReference type="PROSITE" id="PS50928">
    <property type="entry name" value="ABC_TM1"/>
    <property type="match status" value="1"/>
</dbReference>
<dbReference type="GO" id="GO:0031460">
    <property type="term" value="P:glycine betaine transport"/>
    <property type="evidence" value="ECO:0007669"/>
    <property type="project" value="TreeGrafter"/>
</dbReference>
<dbReference type="AlphaFoldDB" id="A0A934QBC8"/>
<feature type="transmembrane region" description="Helical" evidence="6">
    <location>
        <begin position="48"/>
        <end position="69"/>
    </location>
</feature>
<comment type="subcellular location">
    <subcellularLocation>
        <location evidence="6">Cell membrane</location>
        <topology evidence="6">Multi-pass membrane protein</topology>
    </subcellularLocation>
    <subcellularLocation>
        <location evidence="1">Membrane</location>
        <topology evidence="1">Multi-pass membrane protein</topology>
    </subcellularLocation>
</comment>
<dbReference type="Pfam" id="PF00528">
    <property type="entry name" value="BPD_transp_1"/>
    <property type="match status" value="1"/>
</dbReference>